<evidence type="ECO:0000313" key="2">
    <source>
        <dbReference type="EMBL" id="EMS34594.1"/>
    </source>
</evidence>
<evidence type="ECO:0000313" key="3">
    <source>
        <dbReference type="Proteomes" id="UP000010953"/>
    </source>
</evidence>
<dbReference type="EMBL" id="AMZY02000005">
    <property type="protein sequence ID" value="EMS34594.1"/>
    <property type="molecule type" value="Genomic_DNA"/>
</dbReference>
<proteinExistence type="predicted"/>
<dbReference type="Proteomes" id="UP000010953">
    <property type="component" value="Unassembled WGS sequence"/>
</dbReference>
<feature type="transmembrane region" description="Helical" evidence="1">
    <location>
        <begin position="6"/>
        <end position="33"/>
    </location>
</feature>
<comment type="caution">
    <text evidence="2">The sequence shown here is derived from an EMBL/GenBank/DDBJ whole genome shotgun (WGS) entry which is preliminary data.</text>
</comment>
<protein>
    <submittedName>
        <fullName evidence="2">Uncharacterized protein</fullName>
    </submittedName>
</protein>
<gene>
    <name evidence="2" type="ORF">C943_03281</name>
</gene>
<dbReference type="AlphaFoldDB" id="M7XID3"/>
<accession>M7XID3</accession>
<dbReference type="STRING" id="1239962.C943_03281"/>
<keyword evidence="1" id="KW-0812">Transmembrane</keyword>
<keyword evidence="1" id="KW-0472">Membrane</keyword>
<evidence type="ECO:0000256" key="1">
    <source>
        <dbReference type="SAM" id="Phobius"/>
    </source>
</evidence>
<dbReference type="RefSeq" id="WP_008624100.1">
    <property type="nucleotide sequence ID" value="NZ_AMZY02000005.1"/>
</dbReference>
<sequence length="42" mass="4787">MHTDTLIHIVLASQVLASFGLLACVIIYLRFVIKTDRKRDKS</sequence>
<dbReference type="InParanoid" id="M7XID3"/>
<organism evidence="2 3">
    <name type="scientific">Mariniradius saccharolyticus AK6</name>
    <dbReference type="NCBI Taxonomy" id="1239962"/>
    <lineage>
        <taxon>Bacteria</taxon>
        <taxon>Pseudomonadati</taxon>
        <taxon>Bacteroidota</taxon>
        <taxon>Cytophagia</taxon>
        <taxon>Cytophagales</taxon>
        <taxon>Cyclobacteriaceae</taxon>
        <taxon>Mariniradius</taxon>
    </lineage>
</organism>
<keyword evidence="1" id="KW-1133">Transmembrane helix</keyword>
<keyword evidence="3" id="KW-1185">Reference proteome</keyword>
<name>M7XID3_9BACT</name>
<reference evidence="2" key="1">
    <citation type="submission" date="2013-01" db="EMBL/GenBank/DDBJ databases">
        <title>Genome assembly of Mariniradius saccharolyticus AK6.</title>
        <authorList>
            <person name="Vaidya B."/>
            <person name="Khatri I."/>
            <person name="Tanuku N.R.S."/>
            <person name="Subramanian S."/>
            <person name="Pinnaka A."/>
        </authorList>
    </citation>
    <scope>NUCLEOTIDE SEQUENCE [LARGE SCALE GENOMIC DNA]</scope>
    <source>
        <strain evidence="2">AK6</strain>
    </source>
</reference>